<proteinExistence type="predicted"/>
<feature type="chain" id="PRO_5043341789" evidence="2">
    <location>
        <begin position="31"/>
        <end position="209"/>
    </location>
</feature>
<dbReference type="RefSeq" id="WP_279524461.1">
    <property type="nucleotide sequence ID" value="NZ_JARVII010000013.1"/>
</dbReference>
<dbReference type="EMBL" id="JARVII010000013">
    <property type="protein sequence ID" value="MDG9699588.1"/>
    <property type="molecule type" value="Genomic_DNA"/>
</dbReference>
<keyword evidence="2" id="KW-0732">Signal</keyword>
<accession>A0AAW6RMQ2</accession>
<dbReference type="AlphaFoldDB" id="A0AAW6RMQ2"/>
<evidence type="ECO:0000256" key="2">
    <source>
        <dbReference type="SAM" id="SignalP"/>
    </source>
</evidence>
<gene>
    <name evidence="4" type="ORF">QB898_07680</name>
</gene>
<feature type="region of interest" description="Disordered" evidence="1">
    <location>
        <begin position="49"/>
        <end position="72"/>
    </location>
</feature>
<dbReference type="Pfam" id="PF04773">
    <property type="entry name" value="FecR"/>
    <property type="match status" value="1"/>
</dbReference>
<dbReference type="Gene3D" id="2.60.120.1440">
    <property type="match status" value="1"/>
</dbReference>
<name>A0AAW6RMQ2_9BURK</name>
<comment type="caution">
    <text evidence="4">The sequence shown here is derived from an EMBL/GenBank/DDBJ whole genome shotgun (WGS) entry which is preliminary data.</text>
</comment>
<sequence>MFTFRAIARRGLAACCGLMAAAALAQPASAQEGARRVREVINLDTGLAQPAPAQEGAPQRPEPVAQTQAPAAEAADRAFVITPGDGRLGTFKTVQGQVTLAQGDTRRAAVVGGALLPQERLSTGADGIAAVTLRDGTVLTLGPDSSLDLAEFDFNSTTQEGSMWVKLARGSLRVITGLIAKLQPEKVKVTTPTAVIGVRGTDFIVETRP</sequence>
<evidence type="ECO:0000313" key="4">
    <source>
        <dbReference type="EMBL" id="MDG9699588.1"/>
    </source>
</evidence>
<keyword evidence="5" id="KW-1185">Reference proteome</keyword>
<feature type="signal peptide" evidence="2">
    <location>
        <begin position="1"/>
        <end position="30"/>
    </location>
</feature>
<protein>
    <submittedName>
        <fullName evidence="4">FecR family protein</fullName>
    </submittedName>
</protein>
<dbReference type="Proteomes" id="UP001237156">
    <property type="component" value="Unassembled WGS sequence"/>
</dbReference>
<organism evidence="4 5">
    <name type="scientific">Ottowia cancrivicina</name>
    <dbReference type="NCBI Taxonomy" id="3040346"/>
    <lineage>
        <taxon>Bacteria</taxon>
        <taxon>Pseudomonadati</taxon>
        <taxon>Pseudomonadota</taxon>
        <taxon>Betaproteobacteria</taxon>
        <taxon>Burkholderiales</taxon>
        <taxon>Comamonadaceae</taxon>
        <taxon>Ottowia</taxon>
    </lineage>
</organism>
<dbReference type="PANTHER" id="PTHR38731">
    <property type="entry name" value="LIPL45-RELATED LIPOPROTEIN-RELATED"/>
    <property type="match status" value="1"/>
</dbReference>
<reference evidence="4 5" key="1">
    <citation type="submission" date="2023-04" db="EMBL/GenBank/DDBJ databases">
        <title>Ottowia paracancer sp. nov., isolated from human stomach.</title>
        <authorList>
            <person name="Song Y."/>
        </authorList>
    </citation>
    <scope>NUCLEOTIDE SEQUENCE [LARGE SCALE GENOMIC DNA]</scope>
    <source>
        <strain evidence="4 5">10c7w1</strain>
    </source>
</reference>
<evidence type="ECO:0000313" key="5">
    <source>
        <dbReference type="Proteomes" id="UP001237156"/>
    </source>
</evidence>
<dbReference type="InterPro" id="IPR006860">
    <property type="entry name" value="FecR"/>
</dbReference>
<evidence type="ECO:0000256" key="1">
    <source>
        <dbReference type="SAM" id="MobiDB-lite"/>
    </source>
</evidence>
<evidence type="ECO:0000259" key="3">
    <source>
        <dbReference type="Pfam" id="PF04773"/>
    </source>
</evidence>
<feature type="domain" description="FecR protein" evidence="3">
    <location>
        <begin position="120"/>
        <end position="207"/>
    </location>
</feature>